<name>A0A380T858_9ZZZZ</name>
<sequence>MIGQRLIINLNRMIEFETVGAPATLRGRYVATGCDAVHCATRRANTLLEHQCTSALSL</sequence>
<proteinExistence type="predicted"/>
<accession>A0A380T858</accession>
<evidence type="ECO:0000313" key="1">
    <source>
        <dbReference type="EMBL" id="SUS03350.1"/>
    </source>
</evidence>
<reference evidence="1" key="1">
    <citation type="submission" date="2018-07" db="EMBL/GenBank/DDBJ databases">
        <authorList>
            <person name="Quirk P.G."/>
            <person name="Krulwich T.A."/>
        </authorList>
    </citation>
    <scope>NUCLEOTIDE SEQUENCE</scope>
</reference>
<dbReference type="AlphaFoldDB" id="A0A380T858"/>
<protein>
    <submittedName>
        <fullName evidence="1">Uncharacterized protein</fullName>
    </submittedName>
</protein>
<dbReference type="EMBL" id="UIDG01000001">
    <property type="protein sequence ID" value="SUS03350.1"/>
    <property type="molecule type" value="Genomic_DNA"/>
</dbReference>
<gene>
    <name evidence="1" type="ORF">DF3PB_10102</name>
</gene>
<organism evidence="1">
    <name type="scientific">metagenome</name>
    <dbReference type="NCBI Taxonomy" id="256318"/>
    <lineage>
        <taxon>unclassified sequences</taxon>
        <taxon>metagenomes</taxon>
    </lineage>
</organism>